<dbReference type="PRINTS" id="PR00344">
    <property type="entry name" value="BCTRLSENSOR"/>
</dbReference>
<dbReference type="InterPro" id="IPR011006">
    <property type="entry name" value="CheY-like_superfamily"/>
</dbReference>
<dbReference type="InterPro" id="IPR003661">
    <property type="entry name" value="HisK_dim/P_dom"/>
</dbReference>
<sequence length="769" mass="84567">MKRRAEWLTDALRAECGALVDEGIRLAKQKGYADQTSSMRAAWTEATVALNEGLAAYLSDPLRRDGHSGHNNYRTDPRFDRLRHIAQTHHDAGIPLELNNGLLKLYRRAYRNRLGDLPDGAREFGSGDAFRARLDDFFDEVELAMLVPWAVAAPQEEALSDSLRRLTRERDQYFAALESLRNPVFILDEDGRLLTANRAALQFFLDMPEAGALTYRLALQPHRSELQAVVDQIVATPGTEWNSIWMQTRQGSRCFDIRLRSVEDTVHKLRPWQIMLLHDVTEHHQAIRRAREAERTMSLFLAAMSHEIRAPLHSVLGAASLMKGASPEKQEELVELLDIAARSLNTTLENVLSFSRFEHQAPQPRPVAVCLREALSDLVRIKDIPARQLGVPLRLEMAPGLSEHVRLDWSMIQQILGNLIQNALRHDDGRGVLVGLRVEDGMLVFRVADHGPGMPEEIRDMLAQAPVGLRPRTTGRNGSGLGLAIAQRMTLALGGGIAVLDPREGAVVEVRLPLVVASPAEPPARQSMPDDRLHQNCLMVDDDSINAQVTAAMLDRMGLSVDHAQTLEQAHALLLAAPDAYGVFLLDYRLPDGTGPGFAREIRRNPALADASIILLSANADWVRASPADAGLFQAILEKPLDATALGKAIRGKAARPAVGAGGLLDGLSPTARRRMAEAFTRGWTEFRTMLEVADPAERDAALAALAHKLASGAATFGLDEIADRLRRIEAAHEDGTVGAATRAKEHGSLLACSLPPDWRNRFAEDFSA</sequence>
<dbReference type="SUPFAM" id="SSF47384">
    <property type="entry name" value="Homodimeric domain of signal transducing histidine kinase"/>
    <property type="match status" value="1"/>
</dbReference>
<evidence type="ECO:0000256" key="5">
    <source>
        <dbReference type="ARBA" id="ARBA00022777"/>
    </source>
</evidence>
<dbReference type="SUPFAM" id="SSF55874">
    <property type="entry name" value="ATPase domain of HSP90 chaperone/DNA topoisomerase II/histidine kinase"/>
    <property type="match status" value="1"/>
</dbReference>
<dbReference type="InterPro" id="IPR036890">
    <property type="entry name" value="HATPase_C_sf"/>
</dbReference>
<dbReference type="Pfam" id="PF00512">
    <property type="entry name" value="HisKA"/>
    <property type="match status" value="1"/>
</dbReference>
<evidence type="ECO:0000256" key="3">
    <source>
        <dbReference type="ARBA" id="ARBA00022553"/>
    </source>
</evidence>
<dbReference type="Pfam" id="PF13188">
    <property type="entry name" value="PAS_8"/>
    <property type="match status" value="1"/>
</dbReference>
<dbReference type="InterPro" id="IPR005467">
    <property type="entry name" value="His_kinase_dom"/>
</dbReference>
<evidence type="ECO:0000256" key="1">
    <source>
        <dbReference type="ARBA" id="ARBA00000085"/>
    </source>
</evidence>
<protein>
    <recommendedName>
        <fullName evidence="2">histidine kinase</fullName>
        <ecNumber evidence="2">2.7.13.3</ecNumber>
    </recommendedName>
</protein>
<dbReference type="RefSeq" id="WP_200885617.1">
    <property type="nucleotide sequence ID" value="NZ_CP007793.1"/>
</dbReference>
<dbReference type="InterPro" id="IPR036641">
    <property type="entry name" value="HPT_dom_sf"/>
</dbReference>
<dbReference type="InterPro" id="IPR003594">
    <property type="entry name" value="HATPase_dom"/>
</dbReference>
<evidence type="ECO:0000313" key="10">
    <source>
        <dbReference type="EMBL" id="AIB12439.1"/>
    </source>
</evidence>
<reference evidence="10 11" key="1">
    <citation type="journal article" date="2014" name="Genome Announc.">
        <title>Complete Genome Sequence of the Model Rhizosphere Strain Azospirillum brasilense Az39, Successfully Applied in Agriculture.</title>
        <authorList>
            <person name="Rivera D."/>
            <person name="Revale S."/>
            <person name="Molina R."/>
            <person name="Gualpa J."/>
            <person name="Puente M."/>
            <person name="Maroniche G."/>
            <person name="Paris G."/>
            <person name="Baker D."/>
            <person name="Clavijo B."/>
            <person name="McLay K."/>
            <person name="Spaepen S."/>
            <person name="Perticari A."/>
            <person name="Vazquez M."/>
            <person name="Wisniewski-Dye F."/>
            <person name="Watkins C."/>
            <person name="Martinez-Abarca F."/>
            <person name="Vanderleyden J."/>
            <person name="Cassan F."/>
        </authorList>
    </citation>
    <scope>NUCLEOTIDE SEQUENCE [LARGE SCALE GENOMIC DNA]</scope>
    <source>
        <strain evidence="10 11">Az39</strain>
    </source>
</reference>
<dbReference type="InterPro" id="IPR001789">
    <property type="entry name" value="Sig_transdc_resp-reg_receiver"/>
</dbReference>
<dbReference type="Pfam" id="PF02518">
    <property type="entry name" value="HATPase_c"/>
    <property type="match status" value="1"/>
</dbReference>
<dbReference type="AlphaFoldDB" id="A0A060DNJ7"/>
<evidence type="ECO:0000313" key="11">
    <source>
        <dbReference type="Proteomes" id="UP000027186"/>
    </source>
</evidence>
<dbReference type="InterPro" id="IPR035965">
    <property type="entry name" value="PAS-like_dom_sf"/>
</dbReference>
<dbReference type="SMART" id="SM00448">
    <property type="entry name" value="REC"/>
    <property type="match status" value="1"/>
</dbReference>
<accession>A0A060DNJ7</accession>
<keyword evidence="4" id="KW-0808">Transferase</keyword>
<gene>
    <name evidence="10" type="ORF">ABAZ39_10610</name>
</gene>
<dbReference type="SMART" id="SM00388">
    <property type="entry name" value="HisKA"/>
    <property type="match status" value="1"/>
</dbReference>
<feature type="domain" description="PAS" evidence="9">
    <location>
        <begin position="169"/>
        <end position="204"/>
    </location>
</feature>
<dbReference type="KEGG" id="abq:ABAZ39_10610"/>
<dbReference type="Gene3D" id="3.30.565.10">
    <property type="entry name" value="Histidine kinase-like ATPase, C-terminal domain"/>
    <property type="match status" value="1"/>
</dbReference>
<evidence type="ECO:0000259" key="7">
    <source>
        <dbReference type="PROSITE" id="PS50109"/>
    </source>
</evidence>
<keyword evidence="3 6" id="KW-0597">Phosphoprotein</keyword>
<dbReference type="PROSITE" id="PS50112">
    <property type="entry name" value="PAS"/>
    <property type="match status" value="1"/>
</dbReference>
<evidence type="ECO:0000259" key="9">
    <source>
        <dbReference type="PROSITE" id="PS50112"/>
    </source>
</evidence>
<dbReference type="EC" id="2.7.13.3" evidence="2"/>
<evidence type="ECO:0000256" key="4">
    <source>
        <dbReference type="ARBA" id="ARBA00022679"/>
    </source>
</evidence>
<organism evidence="10 11">
    <name type="scientific">Azospirillum argentinense</name>
    <dbReference type="NCBI Taxonomy" id="2970906"/>
    <lineage>
        <taxon>Bacteria</taxon>
        <taxon>Pseudomonadati</taxon>
        <taxon>Pseudomonadota</taxon>
        <taxon>Alphaproteobacteria</taxon>
        <taxon>Rhodospirillales</taxon>
        <taxon>Azospirillaceae</taxon>
        <taxon>Azospirillum</taxon>
    </lineage>
</organism>
<dbReference type="Gene3D" id="3.30.450.20">
    <property type="entry name" value="PAS domain"/>
    <property type="match status" value="1"/>
</dbReference>
<dbReference type="InterPro" id="IPR000014">
    <property type="entry name" value="PAS"/>
</dbReference>
<dbReference type="InterPro" id="IPR004358">
    <property type="entry name" value="Sig_transdc_His_kin-like_C"/>
</dbReference>
<feature type="domain" description="Histidine kinase" evidence="7">
    <location>
        <begin position="303"/>
        <end position="516"/>
    </location>
</feature>
<feature type="modified residue" description="4-aspartylphosphate" evidence="6">
    <location>
        <position position="587"/>
    </location>
</feature>
<dbReference type="CDD" id="cd00156">
    <property type="entry name" value="REC"/>
    <property type="match status" value="1"/>
</dbReference>
<dbReference type="CDD" id="cd00075">
    <property type="entry name" value="HATPase"/>
    <property type="match status" value="1"/>
</dbReference>
<dbReference type="SMART" id="SM00387">
    <property type="entry name" value="HATPase_c"/>
    <property type="match status" value="1"/>
</dbReference>
<dbReference type="PROSITE" id="PS50109">
    <property type="entry name" value="HIS_KIN"/>
    <property type="match status" value="1"/>
</dbReference>
<dbReference type="PANTHER" id="PTHR43047">
    <property type="entry name" value="TWO-COMPONENT HISTIDINE PROTEIN KINASE"/>
    <property type="match status" value="1"/>
</dbReference>
<comment type="catalytic activity">
    <reaction evidence="1">
        <text>ATP + protein L-histidine = ADP + protein N-phospho-L-histidine.</text>
        <dbReference type="EC" id="2.7.13.3"/>
    </reaction>
</comment>
<dbReference type="SUPFAM" id="SSF52172">
    <property type="entry name" value="CheY-like"/>
    <property type="match status" value="1"/>
</dbReference>
<feature type="domain" description="Response regulatory" evidence="8">
    <location>
        <begin position="536"/>
        <end position="654"/>
    </location>
</feature>
<dbReference type="CDD" id="cd00082">
    <property type="entry name" value="HisKA"/>
    <property type="match status" value="1"/>
</dbReference>
<evidence type="ECO:0000256" key="2">
    <source>
        <dbReference type="ARBA" id="ARBA00012438"/>
    </source>
</evidence>
<dbReference type="SUPFAM" id="SSF55785">
    <property type="entry name" value="PYP-like sensor domain (PAS domain)"/>
    <property type="match status" value="1"/>
</dbReference>
<proteinExistence type="predicted"/>
<dbReference type="InterPro" id="IPR036097">
    <property type="entry name" value="HisK_dim/P_sf"/>
</dbReference>
<dbReference type="PROSITE" id="PS50110">
    <property type="entry name" value="RESPONSE_REGULATORY"/>
    <property type="match status" value="1"/>
</dbReference>
<evidence type="ECO:0000259" key="8">
    <source>
        <dbReference type="PROSITE" id="PS50110"/>
    </source>
</evidence>
<dbReference type="Proteomes" id="UP000027186">
    <property type="component" value="Chromosome"/>
</dbReference>
<keyword evidence="5 10" id="KW-0418">Kinase</keyword>
<dbReference type="GO" id="GO:0000155">
    <property type="term" value="F:phosphorelay sensor kinase activity"/>
    <property type="evidence" value="ECO:0007669"/>
    <property type="project" value="InterPro"/>
</dbReference>
<evidence type="ECO:0000256" key="6">
    <source>
        <dbReference type="PROSITE-ProRule" id="PRU00169"/>
    </source>
</evidence>
<dbReference type="SUPFAM" id="SSF47226">
    <property type="entry name" value="Histidine-containing phosphotransfer domain, HPT domain"/>
    <property type="match status" value="1"/>
</dbReference>
<name>A0A060DNJ7_9PROT</name>
<dbReference type="Gene3D" id="1.10.287.130">
    <property type="match status" value="1"/>
</dbReference>
<dbReference type="Gene3D" id="3.40.50.2300">
    <property type="match status" value="1"/>
</dbReference>
<dbReference type="Pfam" id="PF00072">
    <property type="entry name" value="Response_reg"/>
    <property type="match status" value="1"/>
</dbReference>
<dbReference type="EMBL" id="CP007793">
    <property type="protein sequence ID" value="AIB12439.1"/>
    <property type="molecule type" value="Genomic_DNA"/>
</dbReference>